<comment type="caution">
    <text evidence="3">The sequence shown here is derived from an EMBL/GenBank/DDBJ whole genome shotgun (WGS) entry which is preliminary data.</text>
</comment>
<dbReference type="AlphaFoldDB" id="A0A6A3BD41"/>
<keyword evidence="2" id="KW-0732">Signal</keyword>
<protein>
    <submittedName>
        <fullName evidence="3">Uncharacterized protein</fullName>
    </submittedName>
</protein>
<keyword evidence="4" id="KW-1185">Reference proteome</keyword>
<evidence type="ECO:0000313" key="4">
    <source>
        <dbReference type="Proteomes" id="UP000436088"/>
    </source>
</evidence>
<gene>
    <name evidence="3" type="ORF">F3Y22_tig00110187pilonHSYRG00235</name>
</gene>
<feature type="compositionally biased region" description="Basic residues" evidence="1">
    <location>
        <begin position="84"/>
        <end position="105"/>
    </location>
</feature>
<feature type="chain" id="PRO_5025554176" evidence="2">
    <location>
        <begin position="29"/>
        <end position="126"/>
    </location>
</feature>
<evidence type="ECO:0000313" key="3">
    <source>
        <dbReference type="EMBL" id="KAE8714906.1"/>
    </source>
</evidence>
<feature type="signal peptide" evidence="2">
    <location>
        <begin position="1"/>
        <end position="28"/>
    </location>
</feature>
<accession>A0A6A3BD41</accession>
<proteinExistence type="predicted"/>
<reference evidence="3" key="1">
    <citation type="submission" date="2019-09" db="EMBL/GenBank/DDBJ databases">
        <title>Draft genome information of white flower Hibiscus syriacus.</title>
        <authorList>
            <person name="Kim Y.-M."/>
        </authorList>
    </citation>
    <scope>NUCLEOTIDE SEQUENCE [LARGE SCALE GENOMIC DNA]</scope>
    <source>
        <strain evidence="3">YM2019G1</strain>
    </source>
</reference>
<dbReference type="Proteomes" id="UP000436088">
    <property type="component" value="Unassembled WGS sequence"/>
</dbReference>
<evidence type="ECO:0000256" key="2">
    <source>
        <dbReference type="SAM" id="SignalP"/>
    </source>
</evidence>
<evidence type="ECO:0000256" key="1">
    <source>
        <dbReference type="SAM" id="MobiDB-lite"/>
    </source>
</evidence>
<dbReference type="EMBL" id="VEPZ02000867">
    <property type="protein sequence ID" value="KAE8714906.1"/>
    <property type="molecule type" value="Genomic_DNA"/>
</dbReference>
<organism evidence="3 4">
    <name type="scientific">Hibiscus syriacus</name>
    <name type="common">Rose of Sharon</name>
    <dbReference type="NCBI Taxonomy" id="106335"/>
    <lineage>
        <taxon>Eukaryota</taxon>
        <taxon>Viridiplantae</taxon>
        <taxon>Streptophyta</taxon>
        <taxon>Embryophyta</taxon>
        <taxon>Tracheophyta</taxon>
        <taxon>Spermatophyta</taxon>
        <taxon>Magnoliopsida</taxon>
        <taxon>eudicotyledons</taxon>
        <taxon>Gunneridae</taxon>
        <taxon>Pentapetalae</taxon>
        <taxon>rosids</taxon>
        <taxon>malvids</taxon>
        <taxon>Malvales</taxon>
        <taxon>Malvaceae</taxon>
        <taxon>Malvoideae</taxon>
        <taxon>Hibiscus</taxon>
    </lineage>
</organism>
<feature type="region of interest" description="Disordered" evidence="1">
    <location>
        <begin position="58"/>
        <end position="126"/>
    </location>
</feature>
<name>A0A6A3BD41_HIBSY</name>
<sequence>MDTSGVYPGSSSAHQLVIFFLFICHSLSFPLNSSMASHEETYALELIRQHLLADFASMEPQKPSSSLSQRRHSLPMLHGDGRGRGFKYPKRPQRAPKRPPYRHRCTSPVRTPAVPYRPRAKDVSGT</sequence>